<reference evidence="2" key="1">
    <citation type="submission" date="2021-03" db="EMBL/GenBank/DDBJ databases">
        <title>Draft genome sequence of rust myrtle Austropuccinia psidii MF-1, a brazilian biotype.</title>
        <authorList>
            <person name="Quecine M.C."/>
            <person name="Pachon D.M.R."/>
            <person name="Bonatelli M.L."/>
            <person name="Correr F.H."/>
            <person name="Franceschini L.M."/>
            <person name="Leite T.F."/>
            <person name="Margarido G.R.A."/>
            <person name="Almeida C.A."/>
            <person name="Ferrarezi J.A."/>
            <person name="Labate C.A."/>
        </authorList>
    </citation>
    <scope>NUCLEOTIDE SEQUENCE</scope>
    <source>
        <strain evidence="2">MF-1</strain>
    </source>
</reference>
<sequence>MVITKGWNPNVQNLEGEGYQDKGKTSQYPRYRRTTEPGQPTLIPSPSQGVDQPNSPVAPQHSGTSISVAKSNHSSQFQVDSRRIQESMQKTRPLEATGRKSQTQLSRSYWTW</sequence>
<accession>A0A9Q3DE29</accession>
<evidence type="ECO:0000313" key="3">
    <source>
        <dbReference type="Proteomes" id="UP000765509"/>
    </source>
</evidence>
<name>A0A9Q3DE29_9BASI</name>
<evidence type="ECO:0000256" key="1">
    <source>
        <dbReference type="SAM" id="MobiDB-lite"/>
    </source>
</evidence>
<keyword evidence="3" id="KW-1185">Reference proteome</keyword>
<dbReference type="EMBL" id="AVOT02016224">
    <property type="protein sequence ID" value="MBW0501240.1"/>
    <property type="molecule type" value="Genomic_DNA"/>
</dbReference>
<protein>
    <submittedName>
        <fullName evidence="2">Uncharacterized protein</fullName>
    </submittedName>
</protein>
<dbReference type="AlphaFoldDB" id="A0A9Q3DE29"/>
<evidence type="ECO:0000313" key="2">
    <source>
        <dbReference type="EMBL" id="MBW0501240.1"/>
    </source>
</evidence>
<feature type="compositionally biased region" description="Polar residues" evidence="1">
    <location>
        <begin position="99"/>
        <end position="112"/>
    </location>
</feature>
<gene>
    <name evidence="2" type="ORF">O181_040955</name>
</gene>
<comment type="caution">
    <text evidence="2">The sequence shown here is derived from an EMBL/GenBank/DDBJ whole genome shotgun (WGS) entry which is preliminary data.</text>
</comment>
<dbReference type="Proteomes" id="UP000765509">
    <property type="component" value="Unassembled WGS sequence"/>
</dbReference>
<feature type="region of interest" description="Disordered" evidence="1">
    <location>
        <begin position="1"/>
        <end position="112"/>
    </location>
</feature>
<organism evidence="2 3">
    <name type="scientific">Austropuccinia psidii MF-1</name>
    <dbReference type="NCBI Taxonomy" id="1389203"/>
    <lineage>
        <taxon>Eukaryota</taxon>
        <taxon>Fungi</taxon>
        <taxon>Dikarya</taxon>
        <taxon>Basidiomycota</taxon>
        <taxon>Pucciniomycotina</taxon>
        <taxon>Pucciniomycetes</taxon>
        <taxon>Pucciniales</taxon>
        <taxon>Sphaerophragmiaceae</taxon>
        <taxon>Austropuccinia</taxon>
    </lineage>
</organism>
<feature type="compositionally biased region" description="Polar residues" evidence="1">
    <location>
        <begin position="36"/>
        <end position="79"/>
    </location>
</feature>
<proteinExistence type="predicted"/>